<evidence type="ECO:0000313" key="4">
    <source>
        <dbReference type="EMBL" id="MFD1889836.1"/>
    </source>
</evidence>
<dbReference type="SUPFAM" id="SSF55811">
    <property type="entry name" value="Nudix"/>
    <property type="match status" value="1"/>
</dbReference>
<dbReference type="PANTHER" id="PTHR43046:SF16">
    <property type="entry name" value="ADP-RIBOSE PYROPHOSPHATASE YJHB-RELATED"/>
    <property type="match status" value="1"/>
</dbReference>
<dbReference type="CDD" id="cd04688">
    <property type="entry name" value="NUDIX_Hydrolase"/>
    <property type="match status" value="1"/>
</dbReference>
<feature type="domain" description="Nudix hydrolase" evidence="3">
    <location>
        <begin position="22"/>
        <end position="155"/>
    </location>
</feature>
<sequence length="172" mass="19244">MSDLPGPNSEEARDCFIDDDQLWFRLRSCLVVVRDGAVLMARNSRDDFHYSVGGGVHHGESTLDAARREALEETGVGLEPRRLLFTHENFFPIGDRLAHEVAFYYLASDDPAIRTGEPTSTTADGVEEWLEWLPLADWGSGLPAYPTVLPEVLDELAERGEAYVPRVLVTRE</sequence>
<evidence type="ECO:0000256" key="2">
    <source>
        <dbReference type="ARBA" id="ARBA00022801"/>
    </source>
</evidence>
<dbReference type="PROSITE" id="PS51462">
    <property type="entry name" value="NUDIX"/>
    <property type="match status" value="1"/>
</dbReference>
<dbReference type="Gene3D" id="3.90.79.10">
    <property type="entry name" value="Nucleoside Triphosphate Pyrophosphohydrolase"/>
    <property type="match status" value="1"/>
</dbReference>
<dbReference type="Proteomes" id="UP001597326">
    <property type="component" value="Unassembled WGS sequence"/>
</dbReference>
<name>A0ABW4RU70_9ACTN</name>
<comment type="caution">
    <text evidence="4">The sequence shown here is derived from an EMBL/GenBank/DDBJ whole genome shotgun (WGS) entry which is preliminary data.</text>
</comment>
<protein>
    <submittedName>
        <fullName evidence="4">NUDIX hydrolase</fullName>
    </submittedName>
</protein>
<evidence type="ECO:0000259" key="3">
    <source>
        <dbReference type="PROSITE" id="PS51462"/>
    </source>
</evidence>
<organism evidence="4 5">
    <name type="scientific">Luteococcus peritonei</name>
    <dbReference type="NCBI Taxonomy" id="88874"/>
    <lineage>
        <taxon>Bacteria</taxon>
        <taxon>Bacillati</taxon>
        <taxon>Actinomycetota</taxon>
        <taxon>Actinomycetes</taxon>
        <taxon>Propionibacteriales</taxon>
        <taxon>Propionibacteriaceae</taxon>
        <taxon>Luteococcus</taxon>
    </lineage>
</organism>
<dbReference type="RefSeq" id="WP_343873465.1">
    <property type="nucleotide sequence ID" value="NZ_BAAAIX010000016.1"/>
</dbReference>
<dbReference type="InterPro" id="IPR000086">
    <property type="entry name" value="NUDIX_hydrolase_dom"/>
</dbReference>
<dbReference type="GO" id="GO:0016787">
    <property type="term" value="F:hydrolase activity"/>
    <property type="evidence" value="ECO:0007669"/>
    <property type="project" value="UniProtKB-KW"/>
</dbReference>
<proteinExistence type="predicted"/>
<dbReference type="EMBL" id="JBHUFZ010000015">
    <property type="protein sequence ID" value="MFD1889836.1"/>
    <property type="molecule type" value="Genomic_DNA"/>
</dbReference>
<keyword evidence="2 4" id="KW-0378">Hydrolase</keyword>
<gene>
    <name evidence="4" type="ORF">ACFSCS_06485</name>
</gene>
<dbReference type="PROSITE" id="PS00893">
    <property type="entry name" value="NUDIX_BOX"/>
    <property type="match status" value="1"/>
</dbReference>
<accession>A0ABW4RU70</accession>
<evidence type="ECO:0000313" key="5">
    <source>
        <dbReference type="Proteomes" id="UP001597326"/>
    </source>
</evidence>
<keyword evidence="5" id="KW-1185">Reference proteome</keyword>
<dbReference type="InterPro" id="IPR015797">
    <property type="entry name" value="NUDIX_hydrolase-like_dom_sf"/>
</dbReference>
<dbReference type="InterPro" id="IPR020084">
    <property type="entry name" value="NUDIX_hydrolase_CS"/>
</dbReference>
<evidence type="ECO:0000256" key="1">
    <source>
        <dbReference type="ARBA" id="ARBA00001946"/>
    </source>
</evidence>
<dbReference type="Pfam" id="PF00293">
    <property type="entry name" value="NUDIX"/>
    <property type="match status" value="1"/>
</dbReference>
<dbReference type="PANTHER" id="PTHR43046">
    <property type="entry name" value="GDP-MANNOSE MANNOSYL HYDROLASE"/>
    <property type="match status" value="1"/>
</dbReference>
<reference evidence="5" key="1">
    <citation type="journal article" date="2019" name="Int. J. Syst. Evol. Microbiol.">
        <title>The Global Catalogue of Microorganisms (GCM) 10K type strain sequencing project: providing services to taxonomists for standard genome sequencing and annotation.</title>
        <authorList>
            <consortium name="The Broad Institute Genomics Platform"/>
            <consortium name="The Broad Institute Genome Sequencing Center for Infectious Disease"/>
            <person name="Wu L."/>
            <person name="Ma J."/>
        </authorList>
    </citation>
    <scope>NUCLEOTIDE SEQUENCE [LARGE SCALE GENOMIC DNA]</scope>
    <source>
        <strain evidence="5">CAIM 431</strain>
    </source>
</reference>
<comment type="cofactor">
    <cofactor evidence="1">
        <name>Mg(2+)</name>
        <dbReference type="ChEBI" id="CHEBI:18420"/>
    </cofactor>
</comment>